<protein>
    <submittedName>
        <fullName evidence="1">Lipid II-degrading bacteriocin</fullName>
    </submittedName>
</protein>
<evidence type="ECO:0000313" key="1">
    <source>
        <dbReference type="EMBL" id="MDD1148833.1"/>
    </source>
</evidence>
<accession>A0ABT5Q3Q8</accession>
<gene>
    <name evidence="1" type="ORF">M5G25_11070</name>
</gene>
<comment type="caution">
    <text evidence="1">The sequence shown here is derived from an EMBL/GenBank/DDBJ whole genome shotgun (WGS) entry which is preliminary data.</text>
</comment>
<dbReference type="Proteomes" id="UP001217610">
    <property type="component" value="Unassembled WGS sequence"/>
</dbReference>
<name>A0ABT5Q3Q8_9PSED</name>
<organism evidence="1 2">
    <name type="scientific">Pseudomonas idahonensis</name>
    <dbReference type="NCBI Taxonomy" id="2942628"/>
    <lineage>
        <taxon>Bacteria</taxon>
        <taxon>Pseudomonadati</taxon>
        <taxon>Pseudomonadota</taxon>
        <taxon>Gammaproteobacteria</taxon>
        <taxon>Pseudomonadales</taxon>
        <taxon>Pseudomonadaceae</taxon>
        <taxon>Pseudomonas</taxon>
    </lineage>
</organism>
<evidence type="ECO:0000313" key="2">
    <source>
        <dbReference type="Proteomes" id="UP001217610"/>
    </source>
</evidence>
<dbReference type="Gene3D" id="3.30.450.400">
    <property type="entry name" value="Colicin M, catalytic domain"/>
    <property type="match status" value="1"/>
</dbReference>
<dbReference type="Pfam" id="PF14859">
    <property type="entry name" value="Colicin_M"/>
    <property type="match status" value="1"/>
</dbReference>
<dbReference type="EMBL" id="JAMDGR010000004">
    <property type="protein sequence ID" value="MDD1148833.1"/>
    <property type="molecule type" value="Genomic_DNA"/>
</dbReference>
<sequence>MPVELRPLKIKGQQSGYGGGFYTPIWGGNTSYWYSQPGGESAPRLDARDNIYYGNLIKKATGLDKFTFELQNLDQALNQEDSLGAIANIWTAVGKGFDLKIVNYDFVKEDVYFRNQLINYAKADELQQKLNIMSKDAIEKALQASTANNTIHDIGTYTLSGGAFSGAKAFAHYLWGDGKNLNVNINNLGLKLDATKIPLLSQTIKHNKEAGQIHIDTSFAYNTGDDAFRTFTYLGNITLRVEGDFNKHANGAWSFDGTAKAYQDRYDFNEASRGLAAETLTTFGRVAKGTTYNIDITGESKISLVGFGNHAEYH</sequence>
<proteinExistence type="predicted"/>
<dbReference type="InterPro" id="IPR028056">
    <property type="entry name" value="Colicin_M"/>
</dbReference>
<dbReference type="RefSeq" id="WP_273922920.1">
    <property type="nucleotide sequence ID" value="NZ_JAMDGR010000004.1"/>
</dbReference>
<reference evidence="1 2" key="1">
    <citation type="submission" date="2022-05" db="EMBL/GenBank/DDBJ databases">
        <title>Novel Pseudomonas spp. Isolated from a Rainbow Trout Aquaculture Facility.</title>
        <authorList>
            <person name="Testerman T."/>
            <person name="Graf J."/>
        </authorList>
    </citation>
    <scope>NUCLEOTIDE SEQUENCE [LARGE SCALE GENOMIC DNA]</scope>
    <source>
        <strain evidence="1 2">ID357</strain>
    </source>
</reference>
<keyword evidence="2" id="KW-1185">Reference proteome</keyword>